<comment type="similarity">
    <text evidence="2 8">Belongs to the ABC-2 integral membrane protein family.</text>
</comment>
<reference evidence="11" key="1">
    <citation type="journal article" date="2019" name="Int. J. Syst. Evol. Microbiol.">
        <title>The Global Catalogue of Microorganisms (GCM) 10K type strain sequencing project: providing services to taxonomists for standard genome sequencing and annotation.</title>
        <authorList>
            <consortium name="The Broad Institute Genomics Platform"/>
            <consortium name="The Broad Institute Genome Sequencing Center for Infectious Disease"/>
            <person name="Wu L."/>
            <person name="Ma J."/>
        </authorList>
    </citation>
    <scope>NUCLEOTIDE SEQUENCE [LARGE SCALE GENOMIC DNA]</scope>
    <source>
        <strain evidence="11">TISTR 2241</strain>
    </source>
</reference>
<feature type="transmembrane region" description="Helical" evidence="8">
    <location>
        <begin position="34"/>
        <end position="54"/>
    </location>
</feature>
<gene>
    <name evidence="10" type="ORF">ACFSTF_06940</name>
</gene>
<comment type="caution">
    <text evidence="10">The sequence shown here is derived from an EMBL/GenBank/DDBJ whole genome shotgun (WGS) entry which is preliminary data.</text>
</comment>
<dbReference type="PROSITE" id="PS51012">
    <property type="entry name" value="ABC_TM2"/>
    <property type="match status" value="1"/>
</dbReference>
<dbReference type="InterPro" id="IPR013525">
    <property type="entry name" value="ABC2_TM"/>
</dbReference>
<dbReference type="EMBL" id="JBHUMR010000008">
    <property type="protein sequence ID" value="MFD2617048.1"/>
    <property type="molecule type" value="Genomic_DNA"/>
</dbReference>
<comment type="subcellular location">
    <subcellularLocation>
        <location evidence="1 8">Cell membrane</location>
        <topology evidence="1 8">Multi-pass membrane protein</topology>
    </subcellularLocation>
</comment>
<feature type="domain" description="ABC transmembrane type-2" evidence="9">
    <location>
        <begin position="35"/>
        <end position="268"/>
    </location>
</feature>
<keyword evidence="5 8" id="KW-0812">Transmembrane</keyword>
<dbReference type="Pfam" id="PF01061">
    <property type="entry name" value="ABC2_membrane"/>
    <property type="match status" value="1"/>
</dbReference>
<keyword evidence="3 8" id="KW-0813">Transport</keyword>
<evidence type="ECO:0000256" key="8">
    <source>
        <dbReference type="RuleBase" id="RU361157"/>
    </source>
</evidence>
<evidence type="ECO:0000259" key="9">
    <source>
        <dbReference type="PROSITE" id="PS51012"/>
    </source>
</evidence>
<keyword evidence="4 8" id="KW-1003">Cell membrane</keyword>
<dbReference type="Proteomes" id="UP001597458">
    <property type="component" value="Unassembled WGS sequence"/>
</dbReference>
<comment type="caution">
    <text evidence="8">Lacks conserved residue(s) required for the propagation of feature annotation.</text>
</comment>
<evidence type="ECO:0000256" key="3">
    <source>
        <dbReference type="ARBA" id="ARBA00022448"/>
    </source>
</evidence>
<accession>A0ABW5PQB2</accession>
<evidence type="ECO:0000256" key="2">
    <source>
        <dbReference type="ARBA" id="ARBA00007783"/>
    </source>
</evidence>
<evidence type="ECO:0000256" key="4">
    <source>
        <dbReference type="ARBA" id="ARBA00022475"/>
    </source>
</evidence>
<name>A0ABW5PQB2_9BACI</name>
<feature type="transmembrane region" description="Helical" evidence="8">
    <location>
        <begin position="128"/>
        <end position="146"/>
    </location>
</feature>
<organism evidence="10 11">
    <name type="scientific">Terrilactibacillus laevilacticus</name>
    <dbReference type="NCBI Taxonomy" id="1380157"/>
    <lineage>
        <taxon>Bacteria</taxon>
        <taxon>Bacillati</taxon>
        <taxon>Bacillota</taxon>
        <taxon>Bacilli</taxon>
        <taxon>Bacillales</taxon>
        <taxon>Bacillaceae</taxon>
        <taxon>Terrilactibacillus</taxon>
    </lineage>
</organism>
<evidence type="ECO:0000313" key="10">
    <source>
        <dbReference type="EMBL" id="MFD2617048.1"/>
    </source>
</evidence>
<protein>
    <recommendedName>
        <fullName evidence="8">Transport permease protein</fullName>
    </recommendedName>
</protein>
<feature type="transmembrane region" description="Helical" evidence="8">
    <location>
        <begin position="153"/>
        <end position="178"/>
    </location>
</feature>
<sequence>MKSAMIVIKEQIKSFYLIRRLSMYEMKSSNTNNYLGMLWEIINPMIQIGVYWFVFGFGIRRNQGVSIDSTTVPFLFWMLSGIILWFFVNSAIQQGSRSIYTRIRFVAKMSFPMSAIPSYVIMAKFYQHLMLTAIIIIIFQFTDYHISIYMLQLPYFMFATLVFLLAVSLVTSTLSTIVRDVHQIVQAIMRMMIYLVPFLWVIKPTSESSRLILSIMKFNPLYYLVEGYRSSILGTSWYPIIHFKYTIYFWVVVGIIFMFGSMIHLKFRDRFVDYL</sequence>
<evidence type="ECO:0000256" key="7">
    <source>
        <dbReference type="ARBA" id="ARBA00023136"/>
    </source>
</evidence>
<dbReference type="PANTHER" id="PTHR30413:SF10">
    <property type="entry name" value="CAPSULE POLYSACCHARIDE EXPORT INNER-MEMBRANE PROTEIN CTRC"/>
    <property type="match status" value="1"/>
</dbReference>
<keyword evidence="7 8" id="KW-0472">Membrane</keyword>
<feature type="transmembrane region" description="Helical" evidence="8">
    <location>
        <begin position="247"/>
        <end position="265"/>
    </location>
</feature>
<dbReference type="InterPro" id="IPR047817">
    <property type="entry name" value="ABC2_TM_bact-type"/>
</dbReference>
<keyword evidence="11" id="KW-1185">Reference proteome</keyword>
<evidence type="ECO:0000313" key="11">
    <source>
        <dbReference type="Proteomes" id="UP001597458"/>
    </source>
</evidence>
<evidence type="ECO:0000256" key="6">
    <source>
        <dbReference type="ARBA" id="ARBA00022989"/>
    </source>
</evidence>
<dbReference type="PANTHER" id="PTHR30413">
    <property type="entry name" value="INNER MEMBRANE TRANSPORT PERMEASE"/>
    <property type="match status" value="1"/>
</dbReference>
<evidence type="ECO:0000256" key="5">
    <source>
        <dbReference type="ARBA" id="ARBA00022692"/>
    </source>
</evidence>
<dbReference type="RefSeq" id="WP_141189129.1">
    <property type="nucleotide sequence ID" value="NZ_JBHUMR010000008.1"/>
</dbReference>
<evidence type="ECO:0000256" key="1">
    <source>
        <dbReference type="ARBA" id="ARBA00004651"/>
    </source>
</evidence>
<keyword evidence="6 8" id="KW-1133">Transmembrane helix</keyword>
<proteinExistence type="inferred from homology"/>
<feature type="transmembrane region" description="Helical" evidence="8">
    <location>
        <begin position="74"/>
        <end position="93"/>
    </location>
</feature>